<reference evidence="3 4" key="1">
    <citation type="journal article" date="2013" name="Chin. Sci. Bull.">
        <title>Genome survey uncovers the secrets of sex and lifestyle in caterpillar fungus.</title>
        <authorList>
            <person name="Hu X."/>
            <person name="Zhang Y."/>
            <person name="Xiao G."/>
            <person name="Zheng P."/>
            <person name="Xia Y."/>
            <person name="Zhang X."/>
            <person name="St Leger R.J."/>
            <person name="Liu X."/>
            <person name="Wang C."/>
        </authorList>
    </citation>
    <scope>NUCLEOTIDE SEQUENCE [LARGE SCALE GENOMIC DNA]</scope>
    <source>
        <strain evidence="4">Co18 / CGMCC 3.14243</strain>
        <tissue evidence="3">Fruit-body</tissue>
    </source>
</reference>
<dbReference type="Pfam" id="PF04321">
    <property type="entry name" value="RmlD_sub_bind"/>
    <property type="match status" value="1"/>
</dbReference>
<sequence>MTRRTVLVTGATGLLGREVAKTFRLGGWHVKAAGYSRADGVDVLRVDVRSEDELAKVLDENKSLSTPAEASPSWRQAEPSWASTAAEKAPDKVDQDPEGARALNVAASRSLAKLAASRAILVIYVSTDYVFPGTPGDAPYNADAAPKPANLYGQTKADGERAVLEEFTRAGKQGLAVVLRVPVLYGHAETPAESAVNTLMDSVWKAQTEGARMKMDHWARRFPTNTEDVGRVCRDVAAKYLDAAERQGLPRILQFSSQDAMTKYDICQLFGEVMGLSTAGIEPNTQANDPNASAQRPYDCHLRTEELEQLGIDVSTCDFTAWWRREVGAFRK</sequence>
<dbReference type="InterPro" id="IPR029903">
    <property type="entry name" value="RmlD-like-bd"/>
</dbReference>
<dbReference type="HOGENOM" id="CLU_045518_0_1_1"/>
<evidence type="ECO:0000313" key="3">
    <source>
        <dbReference type="EMBL" id="EQK97873.1"/>
    </source>
</evidence>
<dbReference type="PANTHER" id="PTHR10491:SF4">
    <property type="entry name" value="METHIONINE ADENOSYLTRANSFERASE 2 SUBUNIT BETA"/>
    <property type="match status" value="1"/>
</dbReference>
<dbReference type="OrthoDB" id="6235964at2759"/>
<dbReference type="UniPathway" id="UPA00315">
    <property type="reaction ID" value="UER00080"/>
</dbReference>
<dbReference type="Gene3D" id="3.40.50.720">
    <property type="entry name" value="NAD(P)-binding Rossmann-like Domain"/>
    <property type="match status" value="1"/>
</dbReference>
<dbReference type="eggNOG" id="KOG1430">
    <property type="taxonomic scope" value="Eukaryota"/>
</dbReference>
<organism evidence="3 4">
    <name type="scientific">Ophiocordyceps sinensis (strain Co18 / CGMCC 3.14243)</name>
    <name type="common">Yarsagumba caterpillar fungus</name>
    <name type="synonym">Hirsutella sinensis</name>
    <dbReference type="NCBI Taxonomy" id="911162"/>
    <lineage>
        <taxon>Eukaryota</taxon>
        <taxon>Fungi</taxon>
        <taxon>Dikarya</taxon>
        <taxon>Ascomycota</taxon>
        <taxon>Pezizomycotina</taxon>
        <taxon>Sordariomycetes</taxon>
        <taxon>Hypocreomycetidae</taxon>
        <taxon>Hypocreales</taxon>
        <taxon>Ophiocordycipitaceae</taxon>
        <taxon>Ophiocordyceps</taxon>
    </lineage>
</organism>
<accession>T5A5K2</accession>
<dbReference type="Proteomes" id="UP000019374">
    <property type="component" value="Unassembled WGS sequence"/>
</dbReference>
<dbReference type="CDD" id="cd05254">
    <property type="entry name" value="dTDP_HR_like_SDR_e"/>
    <property type="match status" value="1"/>
</dbReference>
<dbReference type="EMBL" id="KE656279">
    <property type="protein sequence ID" value="EQK97873.1"/>
    <property type="molecule type" value="Genomic_DNA"/>
</dbReference>
<dbReference type="GO" id="GO:0006556">
    <property type="term" value="P:S-adenosylmethionine biosynthetic process"/>
    <property type="evidence" value="ECO:0007669"/>
    <property type="project" value="UniProtKB-UniPathway"/>
</dbReference>
<dbReference type="GO" id="GO:0048269">
    <property type="term" value="C:methionine adenosyltransferase complex"/>
    <property type="evidence" value="ECO:0007669"/>
    <property type="project" value="TreeGrafter"/>
</dbReference>
<dbReference type="GO" id="GO:0048270">
    <property type="term" value="F:methionine adenosyltransferase regulator activity"/>
    <property type="evidence" value="ECO:0007669"/>
    <property type="project" value="TreeGrafter"/>
</dbReference>
<proteinExistence type="predicted"/>
<dbReference type="SUPFAM" id="SSF51735">
    <property type="entry name" value="NAD(P)-binding Rossmann-fold domains"/>
    <property type="match status" value="1"/>
</dbReference>
<dbReference type="InterPro" id="IPR005913">
    <property type="entry name" value="dTDP_dehydrorham_reduct"/>
</dbReference>
<evidence type="ECO:0000313" key="4">
    <source>
        <dbReference type="Proteomes" id="UP000019374"/>
    </source>
</evidence>
<dbReference type="PANTHER" id="PTHR10491">
    <property type="entry name" value="DTDP-4-DEHYDRORHAMNOSE REDUCTASE"/>
    <property type="match status" value="1"/>
</dbReference>
<gene>
    <name evidence="3" type="ORF">OCS_06414</name>
</gene>
<protein>
    <submittedName>
        <fullName evidence="3">NAD dependent epimerase/dehydratase family protein</fullName>
    </submittedName>
</protein>
<feature type="region of interest" description="Disordered" evidence="1">
    <location>
        <begin position="63"/>
        <end position="96"/>
    </location>
</feature>
<dbReference type="AlphaFoldDB" id="T5A5K2"/>
<dbReference type="FunFam" id="3.40.50.720:FF:000357">
    <property type="entry name" value="Methionine adenosyltransferase 2 subunit beta"/>
    <property type="match status" value="1"/>
</dbReference>
<evidence type="ECO:0000259" key="2">
    <source>
        <dbReference type="Pfam" id="PF04321"/>
    </source>
</evidence>
<dbReference type="InterPro" id="IPR036291">
    <property type="entry name" value="NAD(P)-bd_dom_sf"/>
</dbReference>
<feature type="domain" description="RmlD-like substrate binding" evidence="2">
    <location>
        <begin position="5"/>
        <end position="312"/>
    </location>
</feature>
<name>T5A5K2_OPHSC</name>
<evidence type="ECO:0000256" key="1">
    <source>
        <dbReference type="SAM" id="MobiDB-lite"/>
    </source>
</evidence>